<comment type="subcellular location">
    <subcellularLocation>
        <location evidence="3 16">Cytoplasm</location>
    </subcellularLocation>
</comment>
<keyword evidence="13 16" id="KW-0173">Coenzyme A biosynthesis</keyword>
<keyword evidence="8 16" id="KW-0808">Transferase</keyword>
<keyword evidence="16" id="KW-0479">Metal-binding</keyword>
<dbReference type="NCBIfam" id="NF009855">
    <property type="entry name" value="PRK13321.1"/>
    <property type="match status" value="1"/>
</dbReference>
<evidence type="ECO:0000256" key="4">
    <source>
        <dbReference type="ARBA" id="ARBA00005225"/>
    </source>
</evidence>
<feature type="binding site" evidence="16">
    <location>
        <position position="134"/>
    </location>
    <ligand>
        <name>ATP</name>
        <dbReference type="ChEBI" id="CHEBI:30616"/>
    </ligand>
</feature>
<evidence type="ECO:0000313" key="17">
    <source>
        <dbReference type="EMBL" id="MDQ0190136.1"/>
    </source>
</evidence>
<feature type="binding site" evidence="16">
    <location>
        <begin position="8"/>
        <end position="15"/>
    </location>
    <ligand>
        <name>ATP</name>
        <dbReference type="ChEBI" id="CHEBI:30616"/>
    </ligand>
</feature>
<gene>
    <name evidence="16" type="primary">coaX</name>
    <name evidence="17" type="ORF">J2S03_001999</name>
</gene>
<comment type="cofactor">
    <cofactor evidence="16">
        <name>NH4(+)</name>
        <dbReference type="ChEBI" id="CHEBI:28938"/>
    </cofactor>
    <cofactor evidence="16">
        <name>K(+)</name>
        <dbReference type="ChEBI" id="CHEBI:29103"/>
    </cofactor>
    <text evidence="16">A monovalent cation. Ammonium or potassium.</text>
</comment>
<comment type="similarity">
    <text evidence="14 16">Belongs to the type III pantothenate kinase family.</text>
</comment>
<evidence type="ECO:0000256" key="3">
    <source>
        <dbReference type="ARBA" id="ARBA00004496"/>
    </source>
</evidence>
<comment type="catalytic activity">
    <reaction evidence="1 16">
        <text>(R)-pantothenate + ATP = (R)-4'-phosphopantothenate + ADP + H(+)</text>
        <dbReference type="Rhea" id="RHEA:16373"/>
        <dbReference type="ChEBI" id="CHEBI:10986"/>
        <dbReference type="ChEBI" id="CHEBI:15378"/>
        <dbReference type="ChEBI" id="CHEBI:29032"/>
        <dbReference type="ChEBI" id="CHEBI:30616"/>
        <dbReference type="ChEBI" id="CHEBI:456216"/>
        <dbReference type="EC" id="2.7.1.33"/>
    </reaction>
</comment>
<dbReference type="PANTHER" id="PTHR34265:SF1">
    <property type="entry name" value="TYPE III PANTOTHENATE KINASE"/>
    <property type="match status" value="1"/>
</dbReference>
<reference evidence="17 18" key="1">
    <citation type="submission" date="2023-07" db="EMBL/GenBank/DDBJ databases">
        <title>Genomic Encyclopedia of Type Strains, Phase IV (KMG-IV): sequencing the most valuable type-strain genomes for metagenomic binning, comparative biology and taxonomic classification.</title>
        <authorList>
            <person name="Goeker M."/>
        </authorList>
    </citation>
    <scope>NUCLEOTIDE SEQUENCE [LARGE SCALE GENOMIC DNA]</scope>
    <source>
        <strain evidence="17 18">DSM 4006</strain>
    </source>
</reference>
<evidence type="ECO:0000313" key="18">
    <source>
        <dbReference type="Proteomes" id="UP001232973"/>
    </source>
</evidence>
<dbReference type="GO" id="GO:0004594">
    <property type="term" value="F:pantothenate kinase activity"/>
    <property type="evidence" value="ECO:0007669"/>
    <property type="project" value="UniProtKB-EC"/>
</dbReference>
<evidence type="ECO:0000256" key="13">
    <source>
        <dbReference type="ARBA" id="ARBA00022993"/>
    </source>
</evidence>
<feature type="binding site" evidence="16">
    <location>
        <position position="131"/>
    </location>
    <ligand>
        <name>K(+)</name>
        <dbReference type="ChEBI" id="CHEBI:29103"/>
    </ligand>
</feature>
<organism evidence="17 18">
    <name type="scientific">Alicyclobacillus cycloheptanicus</name>
    <dbReference type="NCBI Taxonomy" id="1457"/>
    <lineage>
        <taxon>Bacteria</taxon>
        <taxon>Bacillati</taxon>
        <taxon>Bacillota</taxon>
        <taxon>Bacilli</taxon>
        <taxon>Bacillales</taxon>
        <taxon>Alicyclobacillaceae</taxon>
        <taxon>Alicyclobacillus</taxon>
    </lineage>
</organism>
<dbReference type="NCBIfam" id="NF009848">
    <property type="entry name" value="PRK13318.1-6"/>
    <property type="match status" value="1"/>
</dbReference>
<accession>A0ABT9XIJ8</accession>
<comment type="function">
    <text evidence="16">Catalyzes the phosphorylation of pantothenate (Pan), the first step in CoA biosynthesis.</text>
</comment>
<keyword evidence="7 16" id="KW-0963">Cytoplasm</keyword>
<evidence type="ECO:0000256" key="12">
    <source>
        <dbReference type="ARBA" id="ARBA00022958"/>
    </source>
</evidence>
<keyword evidence="10 16" id="KW-0418">Kinase</keyword>
<comment type="subunit">
    <text evidence="5 16">Homodimer.</text>
</comment>
<feature type="active site" description="Proton acceptor" evidence="16">
    <location>
        <position position="111"/>
    </location>
</feature>
<keyword evidence="18" id="KW-1185">Reference proteome</keyword>
<dbReference type="CDD" id="cd24015">
    <property type="entry name" value="ASKHA_NBD_PanK-III"/>
    <property type="match status" value="1"/>
</dbReference>
<dbReference type="EMBL" id="JAUSTP010000015">
    <property type="protein sequence ID" value="MDQ0190136.1"/>
    <property type="molecule type" value="Genomic_DNA"/>
</dbReference>
<dbReference type="EC" id="2.7.1.33" evidence="6 16"/>
<dbReference type="Gene3D" id="3.30.420.40">
    <property type="match status" value="2"/>
</dbReference>
<evidence type="ECO:0000256" key="16">
    <source>
        <dbReference type="HAMAP-Rule" id="MF_01274"/>
    </source>
</evidence>
<dbReference type="PANTHER" id="PTHR34265">
    <property type="entry name" value="TYPE III PANTOTHENATE KINASE"/>
    <property type="match status" value="1"/>
</dbReference>
<dbReference type="RefSeq" id="WP_274457408.1">
    <property type="nucleotide sequence ID" value="NZ_CP067097.1"/>
</dbReference>
<comment type="caution">
    <text evidence="17">The sequence shown here is derived from an EMBL/GenBank/DDBJ whole genome shotgun (WGS) entry which is preliminary data.</text>
</comment>
<evidence type="ECO:0000256" key="15">
    <source>
        <dbReference type="ARBA" id="ARBA00040883"/>
    </source>
</evidence>
<dbReference type="NCBIfam" id="TIGR00671">
    <property type="entry name" value="baf"/>
    <property type="match status" value="1"/>
</dbReference>
<dbReference type="HAMAP" id="MF_01274">
    <property type="entry name" value="Pantothen_kinase_3"/>
    <property type="match status" value="1"/>
</dbReference>
<comment type="pathway">
    <text evidence="4 16">Cofactor biosynthesis; coenzyme A biosynthesis; CoA from (R)-pantothenate: step 1/5.</text>
</comment>
<feature type="binding site" evidence="16">
    <location>
        <position position="186"/>
    </location>
    <ligand>
        <name>substrate</name>
    </ligand>
</feature>
<evidence type="ECO:0000256" key="2">
    <source>
        <dbReference type="ARBA" id="ARBA00001958"/>
    </source>
</evidence>
<sequence length="257" mass="27813">MERILVMDVGNSNIVLGVFEQGRLRCQWRLATVRARTADEYGLLMKALFQAEAPDIRELDGIVMSSVVPPLMVTLAETCKRYLGLAPLVVGPGVKTGISVVTENPREVGADRIVNAVAAVHLYGPPVMVVDCGTAITVCVIDEQGRYVGGLIAPGIETAAEALYQRAAKLPRIELVRPKSVVGRNTIASMQAGTIFGFAGLVDGIVERVREEIPLPFHVVATGGMAELIYPDSRQIHDLNPNLTLTGLYLLWQKNRA</sequence>
<evidence type="ECO:0000256" key="11">
    <source>
        <dbReference type="ARBA" id="ARBA00022840"/>
    </source>
</evidence>
<proteinExistence type="inferred from homology"/>
<evidence type="ECO:0000256" key="10">
    <source>
        <dbReference type="ARBA" id="ARBA00022777"/>
    </source>
</evidence>
<keyword evidence="9 16" id="KW-0547">Nucleotide-binding</keyword>
<evidence type="ECO:0000256" key="14">
    <source>
        <dbReference type="ARBA" id="ARBA00038036"/>
    </source>
</evidence>
<feature type="binding site" evidence="16">
    <location>
        <begin position="109"/>
        <end position="112"/>
    </location>
    <ligand>
        <name>substrate</name>
    </ligand>
</feature>
<evidence type="ECO:0000256" key="8">
    <source>
        <dbReference type="ARBA" id="ARBA00022679"/>
    </source>
</evidence>
<dbReference type="Pfam" id="PF03309">
    <property type="entry name" value="Pan_kinase"/>
    <property type="match status" value="1"/>
</dbReference>
<evidence type="ECO:0000256" key="6">
    <source>
        <dbReference type="ARBA" id="ARBA00012102"/>
    </source>
</evidence>
<evidence type="ECO:0000256" key="9">
    <source>
        <dbReference type="ARBA" id="ARBA00022741"/>
    </source>
</evidence>
<dbReference type="InterPro" id="IPR043129">
    <property type="entry name" value="ATPase_NBD"/>
</dbReference>
<keyword evidence="11 16" id="KW-0067">ATP-binding</keyword>
<comment type="caution">
    <text evidence="16">Lacks conserved residue(s) required for the propagation of feature annotation.</text>
</comment>
<evidence type="ECO:0000256" key="1">
    <source>
        <dbReference type="ARBA" id="ARBA00001206"/>
    </source>
</evidence>
<keyword evidence="12 16" id="KW-0630">Potassium</keyword>
<evidence type="ECO:0000256" key="5">
    <source>
        <dbReference type="ARBA" id="ARBA00011738"/>
    </source>
</evidence>
<name>A0ABT9XIJ8_9BACL</name>
<evidence type="ECO:0000256" key="7">
    <source>
        <dbReference type="ARBA" id="ARBA00022490"/>
    </source>
</evidence>
<protein>
    <recommendedName>
        <fullName evidence="15 16">Type III pantothenate kinase</fullName>
        <ecNumber evidence="6 16">2.7.1.33</ecNumber>
    </recommendedName>
    <alternativeName>
        <fullName evidence="16">PanK-III</fullName>
    </alternativeName>
    <alternativeName>
        <fullName evidence="16">Pantothenic acid kinase</fullName>
    </alternativeName>
</protein>
<dbReference type="InterPro" id="IPR004619">
    <property type="entry name" value="Type_III_PanK"/>
</dbReference>
<comment type="cofactor">
    <cofactor evidence="2">
        <name>K(+)</name>
        <dbReference type="ChEBI" id="CHEBI:29103"/>
    </cofactor>
</comment>
<dbReference type="SUPFAM" id="SSF53067">
    <property type="entry name" value="Actin-like ATPase domain"/>
    <property type="match status" value="2"/>
</dbReference>
<dbReference type="Proteomes" id="UP001232973">
    <property type="component" value="Unassembled WGS sequence"/>
</dbReference>